<proteinExistence type="predicted"/>
<evidence type="ECO:0000313" key="2">
    <source>
        <dbReference type="Proteomes" id="UP000476411"/>
    </source>
</evidence>
<dbReference type="Proteomes" id="UP000476411">
    <property type="component" value="Chromosome"/>
</dbReference>
<name>A0A6B9ZAK5_9BACT</name>
<evidence type="ECO:0000313" key="1">
    <source>
        <dbReference type="EMBL" id="QHS59392.1"/>
    </source>
</evidence>
<dbReference type="KEGG" id="chih:GWR21_07275"/>
<protein>
    <submittedName>
        <fullName evidence="1">Uncharacterized protein</fullName>
    </submittedName>
</protein>
<gene>
    <name evidence="1" type="ORF">GWR21_07275</name>
</gene>
<sequence>MNELVERRFYNLYLGKDEERIFKAQVEQPADSVSIRRDVIRLQNEIYRDTLRLCVLYLDTIMTPRFNNQAYYEADTGKYSKQFIDIISSVSGNTQAVIDSLNQVQTKYGPAGFSLCTSRLLPITEVDKHYADCEIGILRISKLVMNEERTRGILYYEFRCGRQCGKGELLVIEKYNNRWHIRESVRSWVS</sequence>
<dbReference type="AlphaFoldDB" id="A0A6B9ZAK5"/>
<keyword evidence="2" id="KW-1185">Reference proteome</keyword>
<organism evidence="1 2">
    <name type="scientific">Chitinophaga agri</name>
    <dbReference type="NCBI Taxonomy" id="2703787"/>
    <lineage>
        <taxon>Bacteria</taxon>
        <taxon>Pseudomonadati</taxon>
        <taxon>Bacteroidota</taxon>
        <taxon>Chitinophagia</taxon>
        <taxon>Chitinophagales</taxon>
        <taxon>Chitinophagaceae</taxon>
        <taxon>Chitinophaga</taxon>
    </lineage>
</organism>
<accession>A0A6B9ZAK5</accession>
<dbReference type="EMBL" id="CP048113">
    <property type="protein sequence ID" value="QHS59392.1"/>
    <property type="molecule type" value="Genomic_DNA"/>
</dbReference>
<reference evidence="1 2" key="1">
    <citation type="submission" date="2020-01" db="EMBL/GenBank/DDBJ databases">
        <title>Complete genome sequence of Chitinophaga sp. H33E-04 isolated from quinoa roots.</title>
        <authorList>
            <person name="Weon H.-Y."/>
            <person name="Lee S.A."/>
        </authorList>
    </citation>
    <scope>NUCLEOTIDE SEQUENCE [LARGE SCALE GENOMIC DNA]</scope>
    <source>
        <strain evidence="1 2">H33E-04</strain>
    </source>
</reference>